<keyword evidence="7" id="KW-0067">ATP-binding</keyword>
<dbReference type="SUPFAM" id="SSF52172">
    <property type="entry name" value="CheY-like"/>
    <property type="match status" value="1"/>
</dbReference>
<dbReference type="InterPro" id="IPR003594">
    <property type="entry name" value="HATPase_dom"/>
</dbReference>
<dbReference type="InterPro" id="IPR000700">
    <property type="entry name" value="PAS-assoc_C"/>
</dbReference>
<dbReference type="Gene3D" id="3.40.50.2300">
    <property type="match status" value="1"/>
</dbReference>
<name>A0ABV6GNZ2_9BACL</name>
<evidence type="ECO:0000256" key="11">
    <source>
        <dbReference type="SAM" id="Coils"/>
    </source>
</evidence>
<dbReference type="Pfam" id="PF00512">
    <property type="entry name" value="HisKA"/>
    <property type="match status" value="1"/>
</dbReference>
<dbReference type="EC" id="2.7.13.3" evidence="2"/>
<dbReference type="Pfam" id="PF03707">
    <property type="entry name" value="MHYT"/>
    <property type="match status" value="2"/>
</dbReference>
<evidence type="ECO:0000256" key="3">
    <source>
        <dbReference type="ARBA" id="ARBA00022553"/>
    </source>
</evidence>
<evidence type="ECO:0000256" key="2">
    <source>
        <dbReference type="ARBA" id="ARBA00012438"/>
    </source>
</evidence>
<dbReference type="PANTHER" id="PTHR43047:SF64">
    <property type="entry name" value="HISTIDINE KINASE CONTAINING CHEY-HOMOLOGOUS RECEIVER DOMAIN AND PAS DOMAIN-RELATED"/>
    <property type="match status" value="1"/>
</dbReference>
<dbReference type="SMART" id="SM00091">
    <property type="entry name" value="PAS"/>
    <property type="match status" value="1"/>
</dbReference>
<keyword evidence="10" id="KW-0472">Membrane</keyword>
<dbReference type="PROSITE" id="PS50109">
    <property type="entry name" value="HIS_KIN"/>
    <property type="match status" value="1"/>
</dbReference>
<reference evidence="16 17" key="1">
    <citation type="submission" date="2024-09" db="EMBL/GenBank/DDBJ databases">
        <authorList>
            <person name="Sun Q."/>
            <person name="Mori K."/>
        </authorList>
    </citation>
    <scope>NUCLEOTIDE SEQUENCE [LARGE SCALE GENOMIC DNA]</scope>
    <source>
        <strain evidence="16 17">CCM 7224</strain>
    </source>
</reference>
<evidence type="ECO:0000259" key="14">
    <source>
        <dbReference type="PROSITE" id="PS50113"/>
    </source>
</evidence>
<dbReference type="Pfam" id="PF02518">
    <property type="entry name" value="HATPase_c"/>
    <property type="match status" value="1"/>
</dbReference>
<keyword evidence="4" id="KW-0808">Transferase</keyword>
<evidence type="ECO:0000256" key="5">
    <source>
        <dbReference type="ARBA" id="ARBA00022741"/>
    </source>
</evidence>
<dbReference type="SMART" id="SM00388">
    <property type="entry name" value="HisKA"/>
    <property type="match status" value="1"/>
</dbReference>
<evidence type="ECO:0000259" key="13">
    <source>
        <dbReference type="PROSITE" id="PS50110"/>
    </source>
</evidence>
<dbReference type="Proteomes" id="UP001589785">
    <property type="component" value="Unassembled WGS sequence"/>
</dbReference>
<feature type="transmembrane region" description="Helical" evidence="10">
    <location>
        <begin position="175"/>
        <end position="192"/>
    </location>
</feature>
<keyword evidence="3 9" id="KW-0597">Phosphoprotein</keyword>
<dbReference type="InterPro" id="IPR005330">
    <property type="entry name" value="MHYT_dom"/>
</dbReference>
<dbReference type="Pfam" id="PF08448">
    <property type="entry name" value="PAS_4"/>
    <property type="match status" value="1"/>
</dbReference>
<keyword evidence="17" id="KW-1185">Reference proteome</keyword>
<feature type="transmembrane region" description="Helical" evidence="10">
    <location>
        <begin position="104"/>
        <end position="127"/>
    </location>
</feature>
<evidence type="ECO:0000256" key="4">
    <source>
        <dbReference type="ARBA" id="ARBA00022679"/>
    </source>
</evidence>
<dbReference type="PROSITE" id="PS50110">
    <property type="entry name" value="RESPONSE_REGULATORY"/>
    <property type="match status" value="1"/>
</dbReference>
<protein>
    <recommendedName>
        <fullName evidence="2">histidine kinase</fullName>
        <ecNumber evidence="2">2.7.13.3</ecNumber>
    </recommendedName>
</protein>
<dbReference type="InterPro" id="IPR004358">
    <property type="entry name" value="Sig_transdc_His_kin-like_C"/>
</dbReference>
<dbReference type="PRINTS" id="PR00344">
    <property type="entry name" value="BCTRLSENSOR"/>
</dbReference>
<keyword evidence="8" id="KW-0902">Two-component regulatory system</keyword>
<feature type="coiled-coil region" evidence="11">
    <location>
        <begin position="484"/>
        <end position="520"/>
    </location>
</feature>
<feature type="domain" description="Histidine kinase" evidence="12">
    <location>
        <begin position="516"/>
        <end position="731"/>
    </location>
</feature>
<evidence type="ECO:0000313" key="16">
    <source>
        <dbReference type="EMBL" id="MFC0295916.1"/>
    </source>
</evidence>
<feature type="domain" description="MHYT" evidence="15">
    <location>
        <begin position="7"/>
        <end position="199"/>
    </location>
</feature>
<dbReference type="PANTHER" id="PTHR43047">
    <property type="entry name" value="TWO-COMPONENT HISTIDINE PROTEIN KINASE"/>
    <property type="match status" value="1"/>
</dbReference>
<dbReference type="InterPro" id="IPR035965">
    <property type="entry name" value="PAS-like_dom_sf"/>
</dbReference>
<feature type="transmembrane region" description="Helical" evidence="10">
    <location>
        <begin position="80"/>
        <end position="97"/>
    </location>
</feature>
<dbReference type="Pfam" id="PF00072">
    <property type="entry name" value="Response_reg"/>
    <property type="match status" value="1"/>
</dbReference>
<evidence type="ECO:0000256" key="10">
    <source>
        <dbReference type="PROSITE-ProRule" id="PRU00244"/>
    </source>
</evidence>
<dbReference type="Pfam" id="PF13426">
    <property type="entry name" value="PAS_9"/>
    <property type="match status" value="1"/>
</dbReference>
<feature type="transmembrane region" description="Helical" evidence="10">
    <location>
        <begin position="139"/>
        <end position="163"/>
    </location>
</feature>
<keyword evidence="5" id="KW-0547">Nucleotide-binding</keyword>
<dbReference type="CDD" id="cd00130">
    <property type="entry name" value="PAS"/>
    <property type="match status" value="1"/>
</dbReference>
<feature type="transmembrane region" description="Helical" evidence="10">
    <location>
        <begin position="220"/>
        <end position="241"/>
    </location>
</feature>
<sequence>MGITGYHDSQLVVISVMIAVVFSYLSLNISAKAASNDNGKVIWVFMGTMIIGLGIWSMHFTATLGYRLYSPVDYKVVPTVLSFLLAVLWTFLALYFVCCSGKKIFHFVLGSGLMGVAISWLHYVGIAAAKTEVSMHHRPLFVCLSLIISFFISFLALFILLVACQARNDRPLKKIVSSVVIGSGIAAMYYTAMKGAWFQAPKSQELIRTESASVIPADSLAYILAFITIAILVMANAVAYLERREALRQKKLTETHYKCLMDYTPHFVLSADLNGGIISISPKAMEILQARQEASLTSLYDLFYEGDHEKIDKCLRKVEGGQSCFLSTSVKTARKEQIVAEFTFIPIMEEKNVIGLFMVGRDVTELAKYQARIKKMQRDLWNAICQQQGMIFKFTKRGERFVHTLCGGELLYSLGIDPKQVMGKTLHDFLPKQIADQKELYYRHAWETGEALYYEGNINGIDYLASLRPIKKNGKVIEVVGSAIDITERKMMEQEMRRAKEEAEKANQAKSNLISRMSHEIRTPLNGVLGFAQLLEMDPSLNGRQREFVQEILGGARHLLNLINEMLDLARIETGRLPLTYDVVHPDDIIKESIKLVEPLANKKNIDIQDRSSFSEQVYLYTDATRVRQVLLNLLDNAIKYNRDGGTVLIEGKYDQEKVVIHVKDNGIGIPDEEKENIFEPFYRIKGTHVDGNGIGLAFVKQIILLLGGAIEVKSKLGEGSDFSFSLPAVSYFHGCPHSSQNKPVNQERLLKLGNKKILYIEDHISNLKLLEHILKPFPNLLLTFARNGGEGLQKAISGWFDLILIDIHLPDISGYTVLEMLQSDERTKHIPMIALSANAVPKEIERALKAGFTDYMTKPLEVNEFLEKLIKIWEEKRPHK</sequence>
<feature type="domain" description="PAC" evidence="14">
    <location>
        <begin position="436"/>
        <end position="498"/>
    </location>
</feature>
<dbReference type="SUPFAM" id="SSF47384">
    <property type="entry name" value="Homodimeric domain of signal transducing histidine kinase"/>
    <property type="match status" value="1"/>
</dbReference>
<dbReference type="PROSITE" id="PS50113">
    <property type="entry name" value="PAC"/>
    <property type="match status" value="1"/>
</dbReference>
<dbReference type="InterPro" id="IPR003661">
    <property type="entry name" value="HisK_dim/P_dom"/>
</dbReference>
<evidence type="ECO:0000256" key="7">
    <source>
        <dbReference type="ARBA" id="ARBA00022840"/>
    </source>
</evidence>
<dbReference type="SMART" id="SM00387">
    <property type="entry name" value="HATPase_c"/>
    <property type="match status" value="1"/>
</dbReference>
<evidence type="ECO:0000256" key="8">
    <source>
        <dbReference type="ARBA" id="ARBA00023012"/>
    </source>
</evidence>
<dbReference type="InterPro" id="IPR000014">
    <property type="entry name" value="PAS"/>
</dbReference>
<dbReference type="Gene3D" id="1.10.287.130">
    <property type="match status" value="1"/>
</dbReference>
<evidence type="ECO:0000256" key="9">
    <source>
        <dbReference type="PROSITE-ProRule" id="PRU00169"/>
    </source>
</evidence>
<gene>
    <name evidence="16" type="ORF">ACFFHQ_00200</name>
</gene>
<evidence type="ECO:0000259" key="12">
    <source>
        <dbReference type="PROSITE" id="PS50109"/>
    </source>
</evidence>
<dbReference type="SUPFAM" id="SSF55874">
    <property type="entry name" value="ATPase domain of HSP90 chaperone/DNA topoisomerase II/histidine kinase"/>
    <property type="match status" value="1"/>
</dbReference>
<evidence type="ECO:0000256" key="6">
    <source>
        <dbReference type="ARBA" id="ARBA00022777"/>
    </source>
</evidence>
<dbReference type="InterPro" id="IPR036097">
    <property type="entry name" value="HisK_dim/P_sf"/>
</dbReference>
<keyword evidence="10" id="KW-1133">Transmembrane helix</keyword>
<dbReference type="Gene3D" id="3.30.450.20">
    <property type="entry name" value="PAS domain"/>
    <property type="match status" value="2"/>
</dbReference>
<dbReference type="PROSITE" id="PS50924">
    <property type="entry name" value="MHYT"/>
    <property type="match status" value="1"/>
</dbReference>
<keyword evidence="11" id="KW-0175">Coiled coil</keyword>
<keyword evidence="10" id="KW-0812">Transmembrane</keyword>
<comment type="caution">
    <text evidence="16">The sequence shown here is derived from an EMBL/GenBank/DDBJ whole genome shotgun (WGS) entry which is preliminary data.</text>
</comment>
<dbReference type="InterPro" id="IPR005467">
    <property type="entry name" value="His_kinase_dom"/>
</dbReference>
<dbReference type="SMART" id="SM00448">
    <property type="entry name" value="REC"/>
    <property type="match status" value="1"/>
</dbReference>
<dbReference type="InterPro" id="IPR011006">
    <property type="entry name" value="CheY-like_superfamily"/>
</dbReference>
<feature type="transmembrane region" description="Helical" evidence="10">
    <location>
        <begin position="12"/>
        <end position="29"/>
    </location>
</feature>
<dbReference type="InterPro" id="IPR036890">
    <property type="entry name" value="HATPase_C_sf"/>
</dbReference>
<proteinExistence type="predicted"/>
<dbReference type="CDD" id="cd00075">
    <property type="entry name" value="HATPase"/>
    <property type="match status" value="1"/>
</dbReference>
<feature type="domain" description="Response regulatory" evidence="13">
    <location>
        <begin position="757"/>
        <end position="874"/>
    </location>
</feature>
<dbReference type="InterPro" id="IPR013656">
    <property type="entry name" value="PAS_4"/>
</dbReference>
<evidence type="ECO:0000313" key="17">
    <source>
        <dbReference type="Proteomes" id="UP001589785"/>
    </source>
</evidence>
<comment type="catalytic activity">
    <reaction evidence="1">
        <text>ATP + protein L-histidine = ADP + protein N-phospho-L-histidine.</text>
        <dbReference type="EC" id="2.7.13.3"/>
    </reaction>
</comment>
<feature type="modified residue" description="4-aspartylphosphate" evidence="9">
    <location>
        <position position="807"/>
    </location>
</feature>
<dbReference type="Gene3D" id="3.30.565.10">
    <property type="entry name" value="Histidine kinase-like ATPase, C-terminal domain"/>
    <property type="match status" value="1"/>
</dbReference>
<accession>A0ABV6GNZ2</accession>
<dbReference type="SUPFAM" id="SSF55785">
    <property type="entry name" value="PYP-like sensor domain (PAS domain)"/>
    <property type="match status" value="2"/>
</dbReference>
<organism evidence="16 17">
    <name type="scientific">Geobacillus jurassicus</name>
    <dbReference type="NCBI Taxonomy" id="235932"/>
    <lineage>
        <taxon>Bacteria</taxon>
        <taxon>Bacillati</taxon>
        <taxon>Bacillota</taxon>
        <taxon>Bacilli</taxon>
        <taxon>Bacillales</taxon>
        <taxon>Anoxybacillaceae</taxon>
        <taxon>Geobacillus</taxon>
    </lineage>
</organism>
<evidence type="ECO:0000256" key="1">
    <source>
        <dbReference type="ARBA" id="ARBA00000085"/>
    </source>
</evidence>
<evidence type="ECO:0000259" key="15">
    <source>
        <dbReference type="PROSITE" id="PS50924"/>
    </source>
</evidence>
<feature type="transmembrane region" description="Helical" evidence="10">
    <location>
        <begin position="41"/>
        <end position="60"/>
    </location>
</feature>
<dbReference type="RefSeq" id="WP_167346072.1">
    <property type="nucleotide sequence ID" value="NZ_JBHLVN010000001.1"/>
</dbReference>
<dbReference type="EMBL" id="JBHLVN010000001">
    <property type="protein sequence ID" value="MFC0295916.1"/>
    <property type="molecule type" value="Genomic_DNA"/>
</dbReference>
<keyword evidence="6" id="KW-0418">Kinase</keyword>
<dbReference type="InterPro" id="IPR001789">
    <property type="entry name" value="Sig_transdc_resp-reg_receiver"/>
</dbReference>
<dbReference type="CDD" id="cd00082">
    <property type="entry name" value="HisKA"/>
    <property type="match status" value="1"/>
</dbReference>
<dbReference type="NCBIfam" id="TIGR00229">
    <property type="entry name" value="sensory_box"/>
    <property type="match status" value="2"/>
</dbReference>